<feature type="domain" description="ISXO2-like transposase" evidence="2">
    <location>
        <begin position="3"/>
        <end position="149"/>
    </location>
</feature>
<dbReference type="AlphaFoldDB" id="T0Z7X0"/>
<protein>
    <submittedName>
        <fullName evidence="3">Transposase</fullName>
    </submittedName>
</protein>
<evidence type="ECO:0000313" key="3">
    <source>
        <dbReference type="EMBL" id="EQD44096.1"/>
    </source>
</evidence>
<feature type="compositionally biased region" description="Basic and acidic residues" evidence="1">
    <location>
        <begin position="202"/>
        <end position="214"/>
    </location>
</feature>
<sequence>RDRLTGTVEVDETYFGGEEPGLRGGRQKGKKVLVGVAVELREPRGFGRCRMAVLADASAASLERFVTENVEEGSTLVTDAWSSYPPAVRDRYVHKPINVKRSGQPAHVVLPGVHRVASLAKRWLASTHQGRFDDAHLPNYLNEFVFRFNRRRSTSRGLLFYRLLELAVDHDPVRYRQLVANSRSKKVPPVPPWRRGPPPTLDRPHAERPWRSAS</sequence>
<dbReference type="SMART" id="SM01126">
    <property type="entry name" value="DDE_Tnp_IS1595"/>
    <property type="match status" value="1"/>
</dbReference>
<reference evidence="3" key="2">
    <citation type="journal article" date="2014" name="ISME J.">
        <title>Microbial stratification in low pH oxic and suboxic macroscopic growths along an acid mine drainage.</title>
        <authorList>
            <person name="Mendez-Garcia C."/>
            <person name="Mesa V."/>
            <person name="Sprenger R.R."/>
            <person name="Richter M."/>
            <person name="Diez M.S."/>
            <person name="Solano J."/>
            <person name="Bargiela R."/>
            <person name="Golyshina O.V."/>
            <person name="Manteca A."/>
            <person name="Ramos J.L."/>
            <person name="Gallego J.R."/>
            <person name="Llorente I."/>
            <person name="Martins Dos Santos V.A."/>
            <person name="Jensen O.N."/>
            <person name="Pelaez A.I."/>
            <person name="Sanchez J."/>
            <person name="Ferrer M."/>
        </authorList>
    </citation>
    <scope>NUCLEOTIDE SEQUENCE</scope>
</reference>
<comment type="caution">
    <text evidence="3">The sequence shown here is derived from an EMBL/GenBank/DDBJ whole genome shotgun (WGS) entry which is preliminary data.</text>
</comment>
<feature type="compositionally biased region" description="Pro residues" evidence="1">
    <location>
        <begin position="188"/>
        <end position="201"/>
    </location>
</feature>
<reference evidence="3" key="1">
    <citation type="submission" date="2013-08" db="EMBL/GenBank/DDBJ databases">
        <authorList>
            <person name="Mendez C."/>
            <person name="Richter M."/>
            <person name="Ferrer M."/>
            <person name="Sanchez J."/>
        </authorList>
    </citation>
    <scope>NUCLEOTIDE SEQUENCE</scope>
</reference>
<proteinExistence type="predicted"/>
<evidence type="ECO:0000256" key="1">
    <source>
        <dbReference type="SAM" id="MobiDB-lite"/>
    </source>
</evidence>
<dbReference type="NCBIfam" id="NF033547">
    <property type="entry name" value="transpos_IS1595"/>
    <property type="match status" value="1"/>
</dbReference>
<organism evidence="3">
    <name type="scientific">mine drainage metagenome</name>
    <dbReference type="NCBI Taxonomy" id="410659"/>
    <lineage>
        <taxon>unclassified sequences</taxon>
        <taxon>metagenomes</taxon>
        <taxon>ecological metagenomes</taxon>
    </lineage>
</organism>
<dbReference type="Pfam" id="PF12762">
    <property type="entry name" value="DDE_Tnp_IS1595"/>
    <property type="match status" value="1"/>
</dbReference>
<feature type="region of interest" description="Disordered" evidence="1">
    <location>
        <begin position="181"/>
        <end position="214"/>
    </location>
</feature>
<accession>T0Z7X0</accession>
<dbReference type="EMBL" id="AUZY01008988">
    <property type="protein sequence ID" value="EQD44096.1"/>
    <property type="molecule type" value="Genomic_DNA"/>
</dbReference>
<dbReference type="InterPro" id="IPR024445">
    <property type="entry name" value="Tnp_ISXO2-like"/>
</dbReference>
<evidence type="ECO:0000259" key="2">
    <source>
        <dbReference type="SMART" id="SM01126"/>
    </source>
</evidence>
<feature type="non-terminal residue" evidence="3">
    <location>
        <position position="1"/>
    </location>
</feature>
<gene>
    <name evidence="3" type="ORF">B1B_13645</name>
</gene>
<name>T0Z7X0_9ZZZZ</name>